<evidence type="ECO:0000313" key="3">
    <source>
        <dbReference type="Proteomes" id="UP000715965"/>
    </source>
</evidence>
<protein>
    <submittedName>
        <fullName evidence="2">RES family NAD+ phosphorylase</fullName>
    </submittedName>
</protein>
<proteinExistence type="predicted"/>
<sequence>MSGLWNEAWFLEHRHSVRDVWRGVEAQHVIATLRVVDSVAEQELLEEVLESSKPAIPRSAQGLPYLLFTPFRYRSPRASRFREAGTAGVFYAADEEATVAAEVGYWRWRFMMDSEGLRAQGQVITEHTFLQARISGQELDLTQAPWNEHRDSWRDPESYAACHELVRLIRSGHPNIATLRYESARREGGACNVVFDPQALSMPSPHAQQTWTCKATPGKVIWAHRRDLLEFEQHQ</sequence>
<organism evidence="2 3">
    <name type="scientific">Ramlibacter aquaticus</name>
    <dbReference type="NCBI Taxonomy" id="2780094"/>
    <lineage>
        <taxon>Bacteria</taxon>
        <taxon>Pseudomonadati</taxon>
        <taxon>Pseudomonadota</taxon>
        <taxon>Betaproteobacteria</taxon>
        <taxon>Burkholderiales</taxon>
        <taxon>Comamonadaceae</taxon>
        <taxon>Ramlibacter</taxon>
    </lineage>
</organism>
<evidence type="ECO:0000313" key="2">
    <source>
        <dbReference type="EMBL" id="MBE7940093.1"/>
    </source>
</evidence>
<evidence type="ECO:0000259" key="1">
    <source>
        <dbReference type="SMART" id="SM00953"/>
    </source>
</evidence>
<comment type="caution">
    <text evidence="2">The sequence shown here is derived from an EMBL/GenBank/DDBJ whole genome shotgun (WGS) entry which is preliminary data.</text>
</comment>
<feature type="domain" description="RES" evidence="1">
    <location>
        <begin position="70"/>
        <end position="206"/>
    </location>
</feature>
<keyword evidence="3" id="KW-1185">Reference proteome</keyword>
<reference evidence="2 3" key="1">
    <citation type="submission" date="2020-10" db="EMBL/GenBank/DDBJ databases">
        <title>Draft genome of Ramlibacter aquaticus LMG 30558.</title>
        <authorList>
            <person name="Props R."/>
        </authorList>
    </citation>
    <scope>NUCLEOTIDE SEQUENCE [LARGE SCALE GENOMIC DNA]</scope>
    <source>
        <strain evidence="2 3">LMG 30558</strain>
    </source>
</reference>
<dbReference type="RefSeq" id="WP_193779637.1">
    <property type="nucleotide sequence ID" value="NZ_JADDOJ010000016.1"/>
</dbReference>
<dbReference type="SMART" id="SM00953">
    <property type="entry name" value="RES"/>
    <property type="match status" value="1"/>
</dbReference>
<dbReference type="Pfam" id="PF08808">
    <property type="entry name" value="RES"/>
    <property type="match status" value="1"/>
</dbReference>
<accession>A0ABR9SCK9</accession>
<dbReference type="Proteomes" id="UP000715965">
    <property type="component" value="Unassembled WGS sequence"/>
</dbReference>
<name>A0ABR9SCK9_9BURK</name>
<gene>
    <name evidence="2" type="ORF">IM725_05855</name>
</gene>
<dbReference type="EMBL" id="JADDOJ010000016">
    <property type="protein sequence ID" value="MBE7940093.1"/>
    <property type="molecule type" value="Genomic_DNA"/>
</dbReference>
<dbReference type="InterPro" id="IPR014914">
    <property type="entry name" value="RES_dom"/>
</dbReference>